<dbReference type="OrthoDB" id="190677at2"/>
<keyword evidence="3" id="KW-1185">Reference proteome</keyword>
<feature type="domain" description="DUF5069" evidence="1">
    <location>
        <begin position="11"/>
        <end position="139"/>
    </location>
</feature>
<dbReference type="AlphaFoldDB" id="A0A512M3C3"/>
<gene>
    <name evidence="2" type="ORF">BGE01nite_04790</name>
</gene>
<dbReference type="Proteomes" id="UP000321577">
    <property type="component" value="Unassembled WGS sequence"/>
</dbReference>
<sequence>MKIPGIQGCFEKTRGMFYFARMCSKIRLHSQGLMPDDYHDMLGKGFDGRTCRYLDVSYEDVKAQVISGKTNEEVLDWCHANGRTLNAEQILIYNSFMSKRGWHDDETDEFIPEMIKEYGLPDNGTVLTDFDLIEMDEGRWYPDMWRDAWK</sequence>
<evidence type="ECO:0000313" key="3">
    <source>
        <dbReference type="Proteomes" id="UP000321577"/>
    </source>
</evidence>
<dbReference type="EMBL" id="BKAG01000002">
    <property type="protein sequence ID" value="GEP41188.1"/>
    <property type="molecule type" value="Genomic_DNA"/>
</dbReference>
<dbReference type="Pfam" id="PF16798">
    <property type="entry name" value="DUF5069"/>
    <property type="match status" value="1"/>
</dbReference>
<evidence type="ECO:0000313" key="2">
    <source>
        <dbReference type="EMBL" id="GEP41188.1"/>
    </source>
</evidence>
<comment type="caution">
    <text evidence="2">The sequence shown here is derived from an EMBL/GenBank/DDBJ whole genome shotgun (WGS) entry which is preliminary data.</text>
</comment>
<dbReference type="RefSeq" id="WP_146848653.1">
    <property type="nucleotide sequence ID" value="NZ_BKAG01000002.1"/>
</dbReference>
<name>A0A512M3C3_9BACT</name>
<protein>
    <recommendedName>
        <fullName evidence="1">DUF5069 domain-containing protein</fullName>
    </recommendedName>
</protein>
<accession>A0A512M3C3</accession>
<evidence type="ECO:0000259" key="1">
    <source>
        <dbReference type="Pfam" id="PF16798"/>
    </source>
</evidence>
<organism evidence="2 3">
    <name type="scientific">Brevifollis gellanilyticus</name>
    <dbReference type="NCBI Taxonomy" id="748831"/>
    <lineage>
        <taxon>Bacteria</taxon>
        <taxon>Pseudomonadati</taxon>
        <taxon>Verrucomicrobiota</taxon>
        <taxon>Verrucomicrobiia</taxon>
        <taxon>Verrucomicrobiales</taxon>
        <taxon>Verrucomicrobiaceae</taxon>
    </lineage>
</organism>
<reference evidence="2 3" key="1">
    <citation type="submission" date="2019-07" db="EMBL/GenBank/DDBJ databases">
        <title>Whole genome shotgun sequence of Brevifollis gellanilyticus NBRC 108608.</title>
        <authorList>
            <person name="Hosoyama A."/>
            <person name="Uohara A."/>
            <person name="Ohji S."/>
            <person name="Ichikawa N."/>
        </authorList>
    </citation>
    <scope>NUCLEOTIDE SEQUENCE [LARGE SCALE GENOMIC DNA]</scope>
    <source>
        <strain evidence="2 3">NBRC 108608</strain>
    </source>
</reference>
<proteinExistence type="predicted"/>
<dbReference type="InterPro" id="IPR031849">
    <property type="entry name" value="DUF5069"/>
</dbReference>